<keyword evidence="2" id="KW-0472">Membrane</keyword>
<evidence type="ECO:0000256" key="1">
    <source>
        <dbReference type="SAM" id="MobiDB-lite"/>
    </source>
</evidence>
<sequence length="284" mass="30953">MNDKEDSIFSSLWFLRIISLVLAIFLFVYVNGGKNGQFRQNSDSNQSVMSNKSESIKMPLQLRMNSRKYVVTGYPQYVKVKVVGPGALVTSTANTQNFKVYADLTDLKTGHHTVKLKTSGLNSELKAKVTPKEINVNIQPRRTITSKVEVRLSNRNLDGQYQVGRPTPSMSTVQVTGTKNQVRKVARVIAYVDVPKDSTHDIHRQVTLQAVDKKGRAVDVVVVPNTITVTVPIIGGGEPGDDNNSSSADNSSSGSSASSSSSTRDQGNQSNNATATSNSDKRNY</sequence>
<dbReference type="PATRIC" id="fig|396268.3.peg.1274"/>
<dbReference type="Gene3D" id="2.170.120.30">
    <property type="match status" value="1"/>
</dbReference>
<evidence type="ECO:0000313" key="3">
    <source>
        <dbReference type="EMBL" id="KRN59511.1"/>
    </source>
</evidence>
<dbReference type="EMBL" id="JQBW01000004">
    <property type="protein sequence ID" value="KRN59511.1"/>
    <property type="molecule type" value="Genomic_DNA"/>
</dbReference>
<evidence type="ECO:0000313" key="4">
    <source>
        <dbReference type="Proteomes" id="UP000050934"/>
    </source>
</evidence>
<evidence type="ECO:0000256" key="2">
    <source>
        <dbReference type="SAM" id="Phobius"/>
    </source>
</evidence>
<dbReference type="Pfam" id="PF07949">
    <property type="entry name" value="YbbR"/>
    <property type="match status" value="2"/>
</dbReference>
<dbReference type="RefSeq" id="WP_057739680.1">
    <property type="nucleotide sequence ID" value="NZ_JQBW01000004.1"/>
</dbReference>
<feature type="region of interest" description="Disordered" evidence="1">
    <location>
        <begin position="231"/>
        <end position="284"/>
    </location>
</feature>
<dbReference type="Gene3D" id="2.170.120.40">
    <property type="entry name" value="YbbR-like domain"/>
    <property type="match status" value="1"/>
</dbReference>
<reference evidence="3 4" key="1">
    <citation type="journal article" date="2015" name="Genome Announc.">
        <title>Expanding the biotechnology potential of lactobacilli through comparative genomics of 213 strains and associated genera.</title>
        <authorList>
            <person name="Sun Z."/>
            <person name="Harris H.M."/>
            <person name="McCann A."/>
            <person name="Guo C."/>
            <person name="Argimon S."/>
            <person name="Zhang W."/>
            <person name="Yang X."/>
            <person name="Jeffery I.B."/>
            <person name="Cooney J.C."/>
            <person name="Kagawa T.F."/>
            <person name="Liu W."/>
            <person name="Song Y."/>
            <person name="Salvetti E."/>
            <person name="Wrobel A."/>
            <person name="Rasinkangas P."/>
            <person name="Parkhill J."/>
            <person name="Rea M.C."/>
            <person name="O'Sullivan O."/>
            <person name="Ritari J."/>
            <person name="Douillard F.P."/>
            <person name="Paul Ross R."/>
            <person name="Yang R."/>
            <person name="Briner A.E."/>
            <person name="Felis G.E."/>
            <person name="de Vos W.M."/>
            <person name="Barrangou R."/>
            <person name="Klaenhammer T.R."/>
            <person name="Caufield P.W."/>
            <person name="Cui Y."/>
            <person name="Zhang H."/>
            <person name="O'Toole P.W."/>
        </authorList>
    </citation>
    <scope>NUCLEOTIDE SEQUENCE [LARGE SCALE GENOMIC DNA]</scope>
    <source>
        <strain evidence="3 4">DSM 17896</strain>
    </source>
</reference>
<dbReference type="STRING" id="396268.IV45_GL001257"/>
<dbReference type="OrthoDB" id="2139417at2"/>
<dbReference type="Proteomes" id="UP000050934">
    <property type="component" value="Unassembled WGS sequence"/>
</dbReference>
<accession>A0A0R2IBE9</accession>
<proteinExistence type="predicted"/>
<dbReference type="PANTHER" id="PTHR37804">
    <property type="entry name" value="CDAA REGULATORY PROTEIN CDAR"/>
    <property type="match status" value="1"/>
</dbReference>
<keyword evidence="2" id="KW-0812">Transmembrane</keyword>
<feature type="compositionally biased region" description="Polar residues" evidence="1">
    <location>
        <begin position="168"/>
        <end position="178"/>
    </location>
</feature>
<keyword evidence="2" id="KW-1133">Transmembrane helix</keyword>
<dbReference type="PANTHER" id="PTHR37804:SF1">
    <property type="entry name" value="CDAA REGULATORY PROTEIN CDAR"/>
    <property type="match status" value="1"/>
</dbReference>
<name>A0A0R2IBE9_9LACO</name>
<comment type="caution">
    <text evidence="3">The sequence shown here is derived from an EMBL/GenBank/DDBJ whole genome shotgun (WGS) entry which is preliminary data.</text>
</comment>
<protein>
    <submittedName>
        <fullName evidence="3">YbbR family protein</fullName>
    </submittedName>
</protein>
<keyword evidence="4" id="KW-1185">Reference proteome</keyword>
<dbReference type="InterPro" id="IPR053154">
    <property type="entry name" value="c-di-AMP_regulator"/>
</dbReference>
<feature type="transmembrane region" description="Helical" evidence="2">
    <location>
        <begin position="12"/>
        <end position="30"/>
    </location>
</feature>
<dbReference type="AlphaFoldDB" id="A0A0R2IBE9"/>
<organism evidence="3 4">
    <name type="scientific">Limosilactobacillus secaliphilus</name>
    <dbReference type="NCBI Taxonomy" id="396268"/>
    <lineage>
        <taxon>Bacteria</taxon>
        <taxon>Bacillati</taxon>
        <taxon>Bacillota</taxon>
        <taxon>Bacilli</taxon>
        <taxon>Lactobacillales</taxon>
        <taxon>Lactobacillaceae</taxon>
        <taxon>Limosilactobacillus</taxon>
    </lineage>
</organism>
<feature type="compositionally biased region" description="Low complexity" evidence="1">
    <location>
        <begin position="242"/>
        <end position="262"/>
    </location>
</feature>
<dbReference type="InterPro" id="IPR012505">
    <property type="entry name" value="YbbR"/>
</dbReference>
<gene>
    <name evidence="3" type="ORF">IV45_GL001257</name>
</gene>
<feature type="region of interest" description="Disordered" evidence="1">
    <location>
        <begin position="159"/>
        <end position="178"/>
    </location>
</feature>